<protein>
    <submittedName>
        <fullName evidence="2">Uncharacterized protein</fullName>
    </submittedName>
</protein>
<feature type="region of interest" description="Disordered" evidence="1">
    <location>
        <begin position="335"/>
        <end position="354"/>
    </location>
</feature>
<gene>
    <name evidence="2" type="ORF">BXZ70DRAFT_198931</name>
</gene>
<dbReference type="AlphaFoldDB" id="A0A8K0UNH5"/>
<accession>A0A8K0UNH5</accession>
<feature type="region of interest" description="Disordered" evidence="1">
    <location>
        <begin position="521"/>
        <end position="542"/>
    </location>
</feature>
<evidence type="ECO:0000256" key="1">
    <source>
        <dbReference type="SAM" id="MobiDB-lite"/>
    </source>
</evidence>
<organism evidence="2 3">
    <name type="scientific">Cristinia sonorae</name>
    <dbReference type="NCBI Taxonomy" id="1940300"/>
    <lineage>
        <taxon>Eukaryota</taxon>
        <taxon>Fungi</taxon>
        <taxon>Dikarya</taxon>
        <taxon>Basidiomycota</taxon>
        <taxon>Agaricomycotina</taxon>
        <taxon>Agaricomycetes</taxon>
        <taxon>Agaricomycetidae</taxon>
        <taxon>Agaricales</taxon>
        <taxon>Pleurotineae</taxon>
        <taxon>Stephanosporaceae</taxon>
        <taxon>Cristinia</taxon>
    </lineage>
</organism>
<comment type="caution">
    <text evidence="2">The sequence shown here is derived from an EMBL/GenBank/DDBJ whole genome shotgun (WGS) entry which is preliminary data.</text>
</comment>
<reference evidence="2" key="1">
    <citation type="journal article" date="2021" name="New Phytol.">
        <title>Evolutionary innovations through gain and loss of genes in the ectomycorrhizal Boletales.</title>
        <authorList>
            <person name="Wu G."/>
            <person name="Miyauchi S."/>
            <person name="Morin E."/>
            <person name="Kuo A."/>
            <person name="Drula E."/>
            <person name="Varga T."/>
            <person name="Kohler A."/>
            <person name="Feng B."/>
            <person name="Cao Y."/>
            <person name="Lipzen A."/>
            <person name="Daum C."/>
            <person name="Hundley H."/>
            <person name="Pangilinan J."/>
            <person name="Johnson J."/>
            <person name="Barry K."/>
            <person name="LaButti K."/>
            <person name="Ng V."/>
            <person name="Ahrendt S."/>
            <person name="Min B."/>
            <person name="Choi I.G."/>
            <person name="Park H."/>
            <person name="Plett J.M."/>
            <person name="Magnuson J."/>
            <person name="Spatafora J.W."/>
            <person name="Nagy L.G."/>
            <person name="Henrissat B."/>
            <person name="Grigoriev I.V."/>
            <person name="Yang Z.L."/>
            <person name="Xu J."/>
            <person name="Martin F.M."/>
        </authorList>
    </citation>
    <scope>NUCLEOTIDE SEQUENCE</scope>
    <source>
        <strain evidence="2">KKN 215</strain>
    </source>
</reference>
<dbReference type="EMBL" id="JAEVFJ010000017">
    <property type="protein sequence ID" value="KAH8099998.1"/>
    <property type="molecule type" value="Genomic_DNA"/>
</dbReference>
<name>A0A8K0UNH5_9AGAR</name>
<evidence type="ECO:0000313" key="2">
    <source>
        <dbReference type="EMBL" id="KAH8099998.1"/>
    </source>
</evidence>
<evidence type="ECO:0000313" key="3">
    <source>
        <dbReference type="Proteomes" id="UP000813824"/>
    </source>
</evidence>
<sequence length="696" mass="75573">MPGANYMGGRRNAAKARIKDATTRAEKSHFGKQRILATSLNRRSGAPSLVNYSSSAANLVQGISLAHARRDPKFASRFGGANHYRNTSEGTDYSVVSADVPYPGGPIAGRLIHASGSSESSSKRRSAILDELDTSHPVFLRAEMNRIMTLPDLAGLTQTVKRRRRQSPSSPCGSGNSRACSKDEEDTESRFTRSRSPAAYQPSDAVLRQTPLSDRPDGGGIAWGPDESREEVTRPLLREGDIFRVPFGPDSDFEPISFGDDTSALYDDDNEFSSYVDVDSSWVSGGLFDPGPYMADRDLPFSPSFGGASSSPGISLVFPASSVVLSPCVNSDSSPTVFSSGQRSDRQHSTSPYTTLIYPRTPPLVVEDQHCLPCTPPSYLSNASKQLQRQRSALDLNTAGALYVSPHLIRERLWDVLRGRLFDDADPWTDIKTHLGILDERVPAPDFCGGERFAELQFVHDRRGVGYGMDVVVLDVWEPSQAFDLGDAVESSQDSTLHLPSYNTTQYSQDSPSSSFLLRRVSPDENLGPHSSSSTMSQSPDIQRIDSLVTKVLRTPTLGETLLQANDLISPCPTSSFQDVASDEVLVQHTNPANHCSSDSMHIAPSHVSDNQAGDNPDPRSVMFSLLSLGRTPSPELSSESPMVADTATNNAPSCVVVPTNSLRSLQPDSRCSERPLFMAGPSLFSDETFDEDIVD</sequence>
<keyword evidence="3" id="KW-1185">Reference proteome</keyword>
<feature type="compositionally biased region" description="Polar residues" evidence="1">
    <location>
        <begin position="167"/>
        <end position="179"/>
    </location>
</feature>
<proteinExistence type="predicted"/>
<dbReference type="OrthoDB" id="3260134at2759"/>
<dbReference type="Proteomes" id="UP000813824">
    <property type="component" value="Unassembled WGS sequence"/>
</dbReference>
<feature type="region of interest" description="Disordered" evidence="1">
    <location>
        <begin position="158"/>
        <end position="232"/>
    </location>
</feature>